<proteinExistence type="predicted"/>
<dbReference type="AlphaFoldDB" id="A0A9D4N0I0"/>
<reference evidence="1" key="1">
    <citation type="journal article" date="2019" name="bioRxiv">
        <title>The Genome of the Zebra Mussel, Dreissena polymorpha: A Resource for Invasive Species Research.</title>
        <authorList>
            <person name="McCartney M.A."/>
            <person name="Auch B."/>
            <person name="Kono T."/>
            <person name="Mallez S."/>
            <person name="Zhang Y."/>
            <person name="Obille A."/>
            <person name="Becker A."/>
            <person name="Abrahante J.E."/>
            <person name="Garbe J."/>
            <person name="Badalamenti J.P."/>
            <person name="Herman A."/>
            <person name="Mangelson H."/>
            <person name="Liachko I."/>
            <person name="Sullivan S."/>
            <person name="Sone E.D."/>
            <person name="Koren S."/>
            <person name="Silverstein K.A.T."/>
            <person name="Beckman K.B."/>
            <person name="Gohl D.M."/>
        </authorList>
    </citation>
    <scope>NUCLEOTIDE SEQUENCE</scope>
    <source>
        <strain evidence="1">Duluth1</strain>
        <tissue evidence="1">Whole animal</tissue>
    </source>
</reference>
<reference evidence="1" key="2">
    <citation type="submission" date="2020-11" db="EMBL/GenBank/DDBJ databases">
        <authorList>
            <person name="McCartney M.A."/>
            <person name="Auch B."/>
            <person name="Kono T."/>
            <person name="Mallez S."/>
            <person name="Becker A."/>
            <person name="Gohl D.M."/>
            <person name="Silverstein K.A.T."/>
            <person name="Koren S."/>
            <person name="Bechman K.B."/>
            <person name="Herman A."/>
            <person name="Abrahante J.E."/>
            <person name="Garbe J."/>
        </authorList>
    </citation>
    <scope>NUCLEOTIDE SEQUENCE</scope>
    <source>
        <strain evidence="1">Duluth1</strain>
        <tissue evidence="1">Whole animal</tissue>
    </source>
</reference>
<keyword evidence="2" id="KW-1185">Reference proteome</keyword>
<accession>A0A9D4N0I0</accession>
<protein>
    <submittedName>
        <fullName evidence="1">Uncharacterized protein</fullName>
    </submittedName>
</protein>
<name>A0A9D4N0I0_DREPO</name>
<sequence>MPSPLGGHFLQDRAINVASRVLTKKNDRPPSVHVFRPAGNIFELIQDIIRINVLRMSTMFYYSHIIKNAPPCGGHVFQPTGTIFELVLDISGTNLLNKCNEDRTINVASRVLTRQILTPHDGQKSITKADHEHIVLK</sequence>
<evidence type="ECO:0000313" key="1">
    <source>
        <dbReference type="EMBL" id="KAH3885461.1"/>
    </source>
</evidence>
<gene>
    <name evidence="1" type="ORF">DPMN_009455</name>
</gene>
<dbReference type="EMBL" id="JAIWYP010000001">
    <property type="protein sequence ID" value="KAH3885461.1"/>
    <property type="molecule type" value="Genomic_DNA"/>
</dbReference>
<evidence type="ECO:0000313" key="2">
    <source>
        <dbReference type="Proteomes" id="UP000828390"/>
    </source>
</evidence>
<organism evidence="1 2">
    <name type="scientific">Dreissena polymorpha</name>
    <name type="common">Zebra mussel</name>
    <name type="synonym">Mytilus polymorpha</name>
    <dbReference type="NCBI Taxonomy" id="45954"/>
    <lineage>
        <taxon>Eukaryota</taxon>
        <taxon>Metazoa</taxon>
        <taxon>Spiralia</taxon>
        <taxon>Lophotrochozoa</taxon>
        <taxon>Mollusca</taxon>
        <taxon>Bivalvia</taxon>
        <taxon>Autobranchia</taxon>
        <taxon>Heteroconchia</taxon>
        <taxon>Euheterodonta</taxon>
        <taxon>Imparidentia</taxon>
        <taxon>Neoheterodontei</taxon>
        <taxon>Myida</taxon>
        <taxon>Dreissenoidea</taxon>
        <taxon>Dreissenidae</taxon>
        <taxon>Dreissena</taxon>
    </lineage>
</organism>
<comment type="caution">
    <text evidence="1">The sequence shown here is derived from an EMBL/GenBank/DDBJ whole genome shotgun (WGS) entry which is preliminary data.</text>
</comment>
<dbReference type="Proteomes" id="UP000828390">
    <property type="component" value="Unassembled WGS sequence"/>
</dbReference>